<organism evidence="2 3">
    <name type="scientific">Pseudonocardia autotrophica</name>
    <name type="common">Amycolata autotrophica</name>
    <name type="synonym">Nocardia autotrophica</name>
    <dbReference type="NCBI Taxonomy" id="2074"/>
    <lineage>
        <taxon>Bacteria</taxon>
        <taxon>Bacillati</taxon>
        <taxon>Actinomycetota</taxon>
        <taxon>Actinomycetes</taxon>
        <taxon>Pseudonocardiales</taxon>
        <taxon>Pseudonocardiaceae</taxon>
        <taxon>Pseudonocardia</taxon>
    </lineage>
</organism>
<dbReference type="STRING" id="2074.BG845_06290"/>
<dbReference type="Proteomes" id="UP000194360">
    <property type="component" value="Unassembled WGS sequence"/>
</dbReference>
<evidence type="ECO:0000313" key="2">
    <source>
        <dbReference type="EMBL" id="OSY35133.1"/>
    </source>
</evidence>
<evidence type="ECO:0000256" key="1">
    <source>
        <dbReference type="SAM" id="MobiDB-lite"/>
    </source>
</evidence>
<proteinExistence type="predicted"/>
<dbReference type="EMBL" id="MIGB01000057">
    <property type="protein sequence ID" value="OSY35133.1"/>
    <property type="molecule type" value="Genomic_DNA"/>
</dbReference>
<protein>
    <recommendedName>
        <fullName evidence="4">Adhesin domain-containing protein</fullName>
    </recommendedName>
</protein>
<name>A0A1Y2MIQ1_PSEAH</name>
<keyword evidence="3" id="KW-1185">Reference proteome</keyword>
<accession>A0A1Y2MIQ1</accession>
<dbReference type="AlphaFoldDB" id="A0A1Y2MIQ1"/>
<comment type="caution">
    <text evidence="2">The sequence shown here is derived from an EMBL/GenBank/DDBJ whole genome shotgun (WGS) entry which is preliminary data.</text>
</comment>
<feature type="region of interest" description="Disordered" evidence="1">
    <location>
        <begin position="156"/>
        <end position="179"/>
    </location>
</feature>
<evidence type="ECO:0008006" key="4">
    <source>
        <dbReference type="Google" id="ProtNLM"/>
    </source>
</evidence>
<gene>
    <name evidence="2" type="ORF">BG845_06290</name>
</gene>
<reference evidence="2 3" key="1">
    <citation type="submission" date="2016-09" db="EMBL/GenBank/DDBJ databases">
        <title>Pseudonocardia autotrophica DSM535, a candidate organism with high potential of specific P450 cytochromes.</title>
        <authorList>
            <person name="Grumaz C."/>
            <person name="Vainshtein Y."/>
            <person name="Kirstahler P."/>
            <person name="Sohn K."/>
        </authorList>
    </citation>
    <scope>NUCLEOTIDE SEQUENCE [LARGE SCALE GENOMIC DNA]</scope>
    <source>
        <strain evidence="2 3">DSM 535</strain>
    </source>
</reference>
<evidence type="ECO:0000313" key="3">
    <source>
        <dbReference type="Proteomes" id="UP000194360"/>
    </source>
</evidence>
<sequence length="254" mass="25999">MTERLGSRFVITRPGGGDRRRGDYLPEPMRYGVWVVGVVACLVMAGCGSSGPEQQENVDDRIDGAVSRVEIDSDAGSVRLVAGAESSVAQDLRWTGDAKPQVDHRLDGDILRITARCPGSGTDRCQAGLVVTVPAEASSRVELSAGGIEVSGLTGEQDVRTSAGGVTGTGLGPGSVTASSTAGEVDLRFAEAPPEVDAESTAGAVEIRVPIGPAYWVTAETTAGSSTVEVPDQPGADHRINARSTAGSVSVLPG</sequence>